<organism evidence="4 5">
    <name type="scientific">Brassica napus</name>
    <name type="common">Rape</name>
    <dbReference type="NCBI Taxonomy" id="3708"/>
    <lineage>
        <taxon>Eukaryota</taxon>
        <taxon>Viridiplantae</taxon>
        <taxon>Streptophyta</taxon>
        <taxon>Embryophyta</taxon>
        <taxon>Tracheophyta</taxon>
        <taxon>Spermatophyta</taxon>
        <taxon>Magnoliopsida</taxon>
        <taxon>eudicotyledons</taxon>
        <taxon>Gunneridae</taxon>
        <taxon>Pentapetalae</taxon>
        <taxon>rosids</taxon>
        <taxon>malvids</taxon>
        <taxon>Brassicales</taxon>
        <taxon>Brassicaceae</taxon>
        <taxon>Brassiceae</taxon>
        <taxon>Brassica</taxon>
    </lineage>
</organism>
<reference evidence="4 5" key="1">
    <citation type="submission" date="2021-05" db="EMBL/GenBank/DDBJ databases">
        <title>Genome Assembly of Synthetic Allotetraploid Brassica napus Reveals Homoeologous Exchanges between Subgenomes.</title>
        <authorList>
            <person name="Davis J.T."/>
        </authorList>
    </citation>
    <scope>NUCLEOTIDE SEQUENCE [LARGE SCALE GENOMIC DNA]</scope>
    <source>
        <strain evidence="5">cv. Da-Ae</strain>
        <tissue evidence="4">Seedling</tissue>
    </source>
</reference>
<feature type="coiled-coil region" evidence="1">
    <location>
        <begin position="273"/>
        <end position="401"/>
    </location>
</feature>
<dbReference type="PANTHER" id="PTHR21596">
    <property type="entry name" value="RIBONUCLEASE P SUBUNIT P38"/>
    <property type="match status" value="1"/>
</dbReference>
<sequence>MYGIKEIGGAISWIGKRKRRNIRGGSNQKQNKMNPNHKIESDKLADGLAKKIVEEIEKRANEMTKQKNEELKKVRKEKNEELKKVRKELKQIITDKDKMLKKVIKEKKEELEKLGDINSALIIKERQSTYELQEAHTELIRGFRDLSGEGSVIGVKRMGEVDGKPFLKVCEQRFNGENVGLQHAMLCSEWQKNINDSAWYPFKLVVTGEKMKEVVDDEDDKLKKLSEELGEDVMNAVKTALEELNDFNPSGRYSVPALWNFVHGRKATLSEDTKRIEEGLNETREEIEKLKKELKEELKETREEIEKLKKELKEELKETREEIEKLKKESKELKERKEDLEKKIEEKLKQLRKEHNEELKNVITEKNEMVRIVMKDNDKKLEEKRCELEELEDTNSTLIIKERQSTGEIQEAFTELIRGLRDLSCEGSLIRVKRMGQVDEKPFMKVCKQKFIDENVEVEYAMLCSKWQNALNDSAWHPFKRVGTGENMKEVVDDEDEKLKSLREEWGEDVKNAVKTALEEMNEFNPSGRYIVPVLWNFEHGRKATLKEGIAHMTQQIKNLKRNRT</sequence>
<proteinExistence type="predicted"/>
<dbReference type="Proteomes" id="UP000824890">
    <property type="component" value="Unassembled WGS sequence"/>
</dbReference>
<protein>
    <recommendedName>
        <fullName evidence="3">Factor of DNA methylation 1-5/IDN2 domain-containing protein</fullName>
    </recommendedName>
</protein>
<keyword evidence="5" id="KW-1185">Reference proteome</keyword>
<feature type="domain" description="Factor of DNA methylation 1-5/IDN2" evidence="3">
    <location>
        <begin position="156"/>
        <end position="281"/>
    </location>
</feature>
<dbReference type="InterPro" id="IPR005379">
    <property type="entry name" value="FDM1-5/IDN2_XH"/>
</dbReference>
<evidence type="ECO:0000313" key="5">
    <source>
        <dbReference type="Proteomes" id="UP000824890"/>
    </source>
</evidence>
<evidence type="ECO:0000256" key="2">
    <source>
        <dbReference type="SAM" id="MobiDB-lite"/>
    </source>
</evidence>
<evidence type="ECO:0000313" key="4">
    <source>
        <dbReference type="EMBL" id="KAH0898243.1"/>
    </source>
</evidence>
<dbReference type="Pfam" id="PF03469">
    <property type="entry name" value="XH"/>
    <property type="match status" value="2"/>
</dbReference>
<gene>
    <name evidence="4" type="ORF">HID58_047811</name>
</gene>
<accession>A0ABQ8B0K1</accession>
<feature type="domain" description="Factor of DNA methylation 1-5/IDN2" evidence="3">
    <location>
        <begin position="433"/>
        <end position="562"/>
    </location>
</feature>
<feature type="coiled-coil region" evidence="1">
    <location>
        <begin position="49"/>
        <end position="102"/>
    </location>
</feature>
<comment type="caution">
    <text evidence="4">The sequence shown here is derived from an EMBL/GenBank/DDBJ whole genome shotgun (WGS) entry which is preliminary data.</text>
</comment>
<dbReference type="InterPro" id="IPR045177">
    <property type="entry name" value="FDM1-5/IDN2"/>
</dbReference>
<keyword evidence="1" id="KW-0175">Coiled coil</keyword>
<feature type="region of interest" description="Disordered" evidence="2">
    <location>
        <begin position="18"/>
        <end position="40"/>
    </location>
</feature>
<dbReference type="EMBL" id="JAGKQM010000012">
    <property type="protein sequence ID" value="KAH0898243.1"/>
    <property type="molecule type" value="Genomic_DNA"/>
</dbReference>
<dbReference type="PANTHER" id="PTHR21596:SF67">
    <property type="entry name" value="FACTOR OF DNA METHYLATION 1-5_IDN2 DOMAIN-CONTAINING PROTEIN"/>
    <property type="match status" value="1"/>
</dbReference>
<evidence type="ECO:0000259" key="3">
    <source>
        <dbReference type="Pfam" id="PF03469"/>
    </source>
</evidence>
<name>A0ABQ8B0K1_BRANA</name>
<evidence type="ECO:0000256" key="1">
    <source>
        <dbReference type="SAM" id="Coils"/>
    </source>
</evidence>